<dbReference type="PANTHER" id="PTHR12406">
    <property type="entry name" value="CALCIUM-INDEPENDENT PHOSPHOLIPASE A2 IPLA2 -RELATED"/>
    <property type="match status" value="1"/>
</dbReference>
<dbReference type="InterPro" id="IPR033562">
    <property type="entry name" value="PLPL"/>
</dbReference>
<dbReference type="GO" id="GO:0019433">
    <property type="term" value="P:triglyceride catabolic process"/>
    <property type="evidence" value="ECO:0007669"/>
    <property type="project" value="TreeGrafter"/>
</dbReference>
<evidence type="ECO:0000256" key="2">
    <source>
        <dbReference type="ARBA" id="ARBA00022801"/>
    </source>
</evidence>
<organism evidence="6 7">
    <name type="scientific">Acrobeloides nanus</name>
    <dbReference type="NCBI Taxonomy" id="290746"/>
    <lineage>
        <taxon>Eukaryota</taxon>
        <taxon>Metazoa</taxon>
        <taxon>Ecdysozoa</taxon>
        <taxon>Nematoda</taxon>
        <taxon>Chromadorea</taxon>
        <taxon>Rhabditida</taxon>
        <taxon>Tylenchina</taxon>
        <taxon>Cephalobomorpha</taxon>
        <taxon>Cephaloboidea</taxon>
        <taxon>Cephalobidae</taxon>
        <taxon>Acrobeloides</taxon>
    </lineage>
</organism>
<dbReference type="GO" id="GO:0005737">
    <property type="term" value="C:cytoplasm"/>
    <property type="evidence" value="ECO:0007669"/>
    <property type="project" value="TreeGrafter"/>
</dbReference>
<proteinExistence type="predicted"/>
<evidence type="ECO:0000313" key="6">
    <source>
        <dbReference type="Proteomes" id="UP000887540"/>
    </source>
</evidence>
<dbReference type="WBParaSite" id="ACRNAN_scaffold3165.g9080.t1">
    <property type="protein sequence ID" value="ACRNAN_scaffold3165.g9080.t1"/>
    <property type="gene ID" value="ACRNAN_scaffold3165.g9080"/>
</dbReference>
<name>A0A914DLW5_9BILA</name>
<evidence type="ECO:0000313" key="7">
    <source>
        <dbReference type="WBParaSite" id="ACRNAN_scaffold3165.g9080.t1"/>
    </source>
</evidence>
<keyword evidence="3 4" id="KW-0443">Lipid metabolism</keyword>
<reference evidence="7" key="1">
    <citation type="submission" date="2022-11" db="UniProtKB">
        <authorList>
            <consortium name="WormBaseParasite"/>
        </authorList>
    </citation>
    <scope>IDENTIFICATION</scope>
</reference>
<dbReference type="Gene3D" id="3.40.1090.10">
    <property type="entry name" value="Cytosolic phospholipase A2 catalytic domain"/>
    <property type="match status" value="1"/>
</dbReference>
<evidence type="ECO:0000256" key="1">
    <source>
        <dbReference type="ARBA" id="ARBA00013279"/>
    </source>
</evidence>
<dbReference type="GO" id="GO:0016020">
    <property type="term" value="C:membrane"/>
    <property type="evidence" value="ECO:0007669"/>
    <property type="project" value="TreeGrafter"/>
</dbReference>
<keyword evidence="6" id="KW-1185">Reference proteome</keyword>
<dbReference type="GO" id="GO:0005811">
    <property type="term" value="C:lipid droplet"/>
    <property type="evidence" value="ECO:0007669"/>
    <property type="project" value="TreeGrafter"/>
</dbReference>
<dbReference type="GO" id="GO:0055088">
    <property type="term" value="P:lipid homeostasis"/>
    <property type="evidence" value="ECO:0007669"/>
    <property type="project" value="TreeGrafter"/>
</dbReference>
<evidence type="ECO:0000259" key="5">
    <source>
        <dbReference type="PROSITE" id="PS51635"/>
    </source>
</evidence>
<evidence type="ECO:0000256" key="3">
    <source>
        <dbReference type="ARBA" id="ARBA00023098"/>
    </source>
</evidence>
<keyword evidence="2 4" id="KW-0378">Hydrolase</keyword>
<sequence length="398" mass="44951">MDLDKINLSFCGCSFLCFYHVGVCAAIKEYAPFLAKNVVSGASAGSIAAAGLICNISDYQSAKTLFDVVALARSKLLTTLDPNFNLIDMLREGLRAILPQNAHVLCSGRLRISLTRAKDLKNVIISEFADRDELIQALICSSFIPGYCGLVPPKFRGVGYWDGGWSDNQPTYDENTITISPFSGESDICPQDVDSSSFLNFQLAGTSVQFTTQNLYRVFVCLIPPELPVCAQICRQGFEDTIRFLLVNGIIQCDRCLTEQSRMFSVETQEIECIENGEMSSQLKKQHLSPCGSCECFEKITPKEIELFPAMTQFLDEVSAAESCFYNYLYSYKLFRYSRRMLMPVMFPFEYSKAICLNLLSWTTSTTMYPFNWFMSKSREMAEFVMKEVYKYDSIISK</sequence>
<dbReference type="PANTHER" id="PTHR12406:SF41">
    <property type="entry name" value="BRUMMER, ISOFORM B-RELATED"/>
    <property type="match status" value="1"/>
</dbReference>
<protein>
    <recommendedName>
        <fullName evidence="1">triacylglycerol lipase</fullName>
        <ecNumber evidence="1">3.1.1.3</ecNumber>
    </recommendedName>
</protein>
<feature type="short sequence motif" description="DGA/G" evidence="4">
    <location>
        <begin position="162"/>
        <end position="164"/>
    </location>
</feature>
<dbReference type="AlphaFoldDB" id="A0A914DLW5"/>
<dbReference type="PROSITE" id="PS51635">
    <property type="entry name" value="PNPLA"/>
    <property type="match status" value="1"/>
</dbReference>
<feature type="domain" description="PNPLA" evidence="5">
    <location>
        <begin position="8"/>
        <end position="175"/>
    </location>
</feature>
<comment type="caution">
    <text evidence="4">Lacks conserved residue(s) required for the propagation of feature annotation.</text>
</comment>
<dbReference type="SUPFAM" id="SSF52151">
    <property type="entry name" value="FabD/lysophospholipase-like"/>
    <property type="match status" value="1"/>
</dbReference>
<dbReference type="GO" id="GO:0004806">
    <property type="term" value="F:triacylglycerol lipase activity"/>
    <property type="evidence" value="ECO:0007669"/>
    <property type="project" value="UniProtKB-EC"/>
</dbReference>
<dbReference type="FunFam" id="3.40.1090.10:FF:000003">
    <property type="entry name" value="Patatin-like phospholipase domain-containing protein 2"/>
    <property type="match status" value="1"/>
</dbReference>
<feature type="active site" description="Nucleophile" evidence="4">
    <location>
        <position position="43"/>
    </location>
</feature>
<dbReference type="InterPro" id="IPR016035">
    <property type="entry name" value="Acyl_Trfase/lysoPLipase"/>
</dbReference>
<evidence type="ECO:0000256" key="4">
    <source>
        <dbReference type="PROSITE-ProRule" id="PRU01161"/>
    </source>
</evidence>
<dbReference type="Pfam" id="PF01734">
    <property type="entry name" value="Patatin"/>
    <property type="match status" value="1"/>
</dbReference>
<feature type="short sequence motif" description="GXSXG" evidence="4">
    <location>
        <begin position="41"/>
        <end position="45"/>
    </location>
</feature>
<keyword evidence="4" id="KW-0442">Lipid degradation</keyword>
<dbReference type="EC" id="3.1.1.3" evidence="1"/>
<dbReference type="InterPro" id="IPR002641">
    <property type="entry name" value="PNPLA_dom"/>
</dbReference>
<dbReference type="Proteomes" id="UP000887540">
    <property type="component" value="Unplaced"/>
</dbReference>
<accession>A0A914DLW5</accession>
<feature type="active site" description="Proton acceptor" evidence="4">
    <location>
        <position position="162"/>
    </location>
</feature>